<gene>
    <name evidence="2" type="ORF">Q765_00575</name>
</gene>
<evidence type="ECO:0000313" key="3">
    <source>
        <dbReference type="Proteomes" id="UP000030152"/>
    </source>
</evidence>
<reference evidence="2 3" key="1">
    <citation type="submission" date="2013-09" db="EMBL/GenBank/DDBJ databases">
        <authorList>
            <person name="Zeng Z."/>
            <person name="Chen C."/>
        </authorList>
    </citation>
    <scope>NUCLEOTIDE SEQUENCE [LARGE SCALE GENOMIC DNA]</scope>
    <source>
        <strain evidence="2 3">WB 3.3-2</strain>
    </source>
</reference>
<dbReference type="Gene3D" id="2.60.120.10">
    <property type="entry name" value="Jelly Rolls"/>
    <property type="match status" value="1"/>
</dbReference>
<dbReference type="InterPro" id="IPR018490">
    <property type="entry name" value="cNMP-bd_dom_sf"/>
</dbReference>
<dbReference type="EMBL" id="JRLX01000001">
    <property type="protein sequence ID" value="KGO88439.1"/>
    <property type="molecule type" value="Genomic_DNA"/>
</dbReference>
<keyword evidence="3" id="KW-1185">Reference proteome</keyword>
<evidence type="ECO:0000259" key="1">
    <source>
        <dbReference type="Pfam" id="PF00027"/>
    </source>
</evidence>
<dbReference type="RefSeq" id="WP_020211446.1">
    <property type="nucleotide sequence ID" value="NZ_JRLX01000001.1"/>
</dbReference>
<dbReference type="eggNOG" id="COG0664">
    <property type="taxonomic scope" value="Bacteria"/>
</dbReference>
<dbReference type="SUPFAM" id="SSF51206">
    <property type="entry name" value="cAMP-binding domain-like"/>
    <property type="match status" value="1"/>
</dbReference>
<dbReference type="OrthoDB" id="1092431at2"/>
<organism evidence="2 3">
    <name type="scientific">Flavobacterium rivuli WB 3.3-2 = DSM 21788</name>
    <dbReference type="NCBI Taxonomy" id="1121895"/>
    <lineage>
        <taxon>Bacteria</taxon>
        <taxon>Pseudomonadati</taxon>
        <taxon>Bacteroidota</taxon>
        <taxon>Flavobacteriia</taxon>
        <taxon>Flavobacteriales</taxon>
        <taxon>Flavobacteriaceae</taxon>
        <taxon>Flavobacterium</taxon>
    </lineage>
</organism>
<dbReference type="STRING" id="1121895.GCA_000378485_00324"/>
<dbReference type="CDD" id="cd00038">
    <property type="entry name" value="CAP_ED"/>
    <property type="match status" value="1"/>
</dbReference>
<evidence type="ECO:0000313" key="2">
    <source>
        <dbReference type="EMBL" id="KGO88439.1"/>
    </source>
</evidence>
<accession>A0A0A2M836</accession>
<proteinExistence type="predicted"/>
<name>A0A0A2M836_9FLAO</name>
<dbReference type="AlphaFoldDB" id="A0A0A2M836"/>
<protein>
    <submittedName>
        <fullName evidence="2">Cyclic nucleotide-binding protein</fullName>
    </submittedName>
</protein>
<comment type="caution">
    <text evidence="2">The sequence shown here is derived from an EMBL/GenBank/DDBJ whole genome shotgun (WGS) entry which is preliminary data.</text>
</comment>
<dbReference type="InterPro" id="IPR014710">
    <property type="entry name" value="RmlC-like_jellyroll"/>
</dbReference>
<dbReference type="InterPro" id="IPR000595">
    <property type="entry name" value="cNMP-bd_dom"/>
</dbReference>
<sequence>MHEAFFEYLKKFSSDPISEEEKELIRQIFVPARLRKRQFLLQAGDLCKNFAFIVKGAMRMYSVDDKGIEHIVRMGVENWWMGDRESFSMLTPSLYNIDAWEHCELLYITKEGSHELQHKIPAFCEMKLQLDERNQIANNRRLTSAISATAEKRYTDFIECNPEFPGRFPQHFIASYLGLNKDTLSRVKRNRYNK</sequence>
<dbReference type="Pfam" id="PF00027">
    <property type="entry name" value="cNMP_binding"/>
    <property type="match status" value="1"/>
</dbReference>
<dbReference type="Proteomes" id="UP000030152">
    <property type="component" value="Unassembled WGS sequence"/>
</dbReference>
<feature type="domain" description="Cyclic nucleotide-binding" evidence="1">
    <location>
        <begin position="33"/>
        <end position="112"/>
    </location>
</feature>